<protein>
    <recommendedName>
        <fullName evidence="4">Porin</fullName>
    </recommendedName>
</protein>
<organism evidence="2 3">
    <name type="scientific">Shewanella youngdeokensis</name>
    <dbReference type="NCBI Taxonomy" id="2999068"/>
    <lineage>
        <taxon>Bacteria</taxon>
        <taxon>Pseudomonadati</taxon>
        <taxon>Pseudomonadota</taxon>
        <taxon>Gammaproteobacteria</taxon>
        <taxon>Alteromonadales</taxon>
        <taxon>Shewanellaceae</taxon>
        <taxon>Shewanella</taxon>
    </lineage>
</organism>
<name>A0ABZ0K2R6_9GAMM</name>
<feature type="chain" id="PRO_5046409329" description="Porin" evidence="1">
    <location>
        <begin position="26"/>
        <end position="256"/>
    </location>
</feature>
<keyword evidence="3" id="KW-1185">Reference proteome</keyword>
<proteinExistence type="predicted"/>
<dbReference type="EMBL" id="CP136522">
    <property type="protein sequence ID" value="WOT06862.1"/>
    <property type="molecule type" value="Genomic_DNA"/>
</dbReference>
<evidence type="ECO:0000313" key="3">
    <source>
        <dbReference type="Proteomes" id="UP001529491"/>
    </source>
</evidence>
<gene>
    <name evidence="2" type="ORF">RGE70_09035</name>
</gene>
<evidence type="ECO:0000313" key="2">
    <source>
        <dbReference type="EMBL" id="WOT06862.1"/>
    </source>
</evidence>
<dbReference type="RefSeq" id="WP_310471134.1">
    <property type="nucleotide sequence ID" value="NZ_CP136522.1"/>
</dbReference>
<sequence>MNTKLLLKVSAIAVMGALTCGSAQAKVFKADTLISVGGRAHLDQNSKDSNVSNYFFLSATHQVFADWGQLFVKGRLENPFGLKDTAYFGKDAAISYQTLGDLYLNIGDSNFQFWLDESSFSNTAIHEMTTLAGAAYKMQFGKLNVKVGAGVAYAFGHVPYTPAYHGNGYIGTRINVLYPINKQFVLFGMFDSRWDRPEDYYQTFSFEEKDGHHAIAGVKYNHDKHMAFGVAYHNFKQFGGYNHDGQTVDFTLTYKF</sequence>
<evidence type="ECO:0008006" key="4">
    <source>
        <dbReference type="Google" id="ProtNLM"/>
    </source>
</evidence>
<keyword evidence="1" id="KW-0732">Signal</keyword>
<accession>A0ABZ0K2R6</accession>
<dbReference type="Proteomes" id="UP001529491">
    <property type="component" value="Chromosome"/>
</dbReference>
<reference evidence="2 3" key="1">
    <citation type="submission" date="2023-10" db="EMBL/GenBank/DDBJ databases">
        <title>Complete genome sequence of Shewanella sp. DAU334.</title>
        <authorList>
            <person name="Lee Y.-S."/>
            <person name="Jeong H.-R."/>
            <person name="Hwang E.-J."/>
            <person name="Choi Y.-L."/>
            <person name="Kim G.-D."/>
        </authorList>
    </citation>
    <scope>NUCLEOTIDE SEQUENCE [LARGE SCALE GENOMIC DNA]</scope>
    <source>
        <strain evidence="2 3">DAU334</strain>
    </source>
</reference>
<feature type="signal peptide" evidence="1">
    <location>
        <begin position="1"/>
        <end position="25"/>
    </location>
</feature>
<evidence type="ECO:0000256" key="1">
    <source>
        <dbReference type="SAM" id="SignalP"/>
    </source>
</evidence>